<organism evidence="2 3">
    <name type="scientific">Acidipropionibacterium virtanenii</name>
    <dbReference type="NCBI Taxonomy" id="2057246"/>
    <lineage>
        <taxon>Bacteria</taxon>
        <taxon>Bacillati</taxon>
        <taxon>Actinomycetota</taxon>
        <taxon>Actinomycetes</taxon>
        <taxon>Propionibacteriales</taxon>
        <taxon>Propionibacteriaceae</taxon>
        <taxon>Acidipropionibacterium</taxon>
    </lineage>
</organism>
<dbReference type="AlphaFoldDB" id="A0A344UQK4"/>
<dbReference type="KEGG" id="acij:JS278_00355"/>
<feature type="domain" description="DUF4143" evidence="1">
    <location>
        <begin position="2"/>
        <end position="96"/>
    </location>
</feature>
<gene>
    <name evidence="2" type="ORF">JS278_00355</name>
</gene>
<evidence type="ECO:0000313" key="2">
    <source>
        <dbReference type="EMBL" id="AXE37552.1"/>
    </source>
</evidence>
<dbReference type="Proteomes" id="UP000251995">
    <property type="component" value="Chromosome"/>
</dbReference>
<reference evidence="2 3" key="1">
    <citation type="submission" date="2017-12" db="EMBL/GenBank/DDBJ databases">
        <title>The whole genome sequence of the Acidipropionibacterium virtanenii sp. nov. type strain JS278.</title>
        <authorList>
            <person name="Laine P."/>
            <person name="Deptula P."/>
            <person name="Varmanen P."/>
            <person name="Auvinen P."/>
        </authorList>
    </citation>
    <scope>NUCLEOTIDE SEQUENCE [LARGE SCALE GENOMIC DNA]</scope>
    <source>
        <strain evidence="2 3">JS278</strain>
    </source>
</reference>
<dbReference type="EMBL" id="CP025198">
    <property type="protein sequence ID" value="AXE37552.1"/>
    <property type="molecule type" value="Genomic_DNA"/>
</dbReference>
<accession>A0A344UQK4</accession>
<sequence length="147" mass="16384">MSSRSVEAPKIHVVDSGIGAHLLRLSRTKLERGDPSSLTEFGHLVESFVVQEIIRQTSWMNDVVTAGHWRTRDGDEVDLVLERQDGAVLAFAIKAGDHIDSRQLSGLRKLHARLGDAFISGIAFHLGSRGYPVEDRIHVLPVERLWV</sequence>
<evidence type="ECO:0000259" key="1">
    <source>
        <dbReference type="Pfam" id="PF13635"/>
    </source>
</evidence>
<keyword evidence="3" id="KW-1185">Reference proteome</keyword>
<dbReference type="PANTHER" id="PTHR43566">
    <property type="entry name" value="CONSERVED PROTEIN"/>
    <property type="match status" value="1"/>
</dbReference>
<protein>
    <recommendedName>
        <fullName evidence="1">DUF4143 domain-containing protein</fullName>
    </recommendedName>
</protein>
<dbReference type="InterPro" id="IPR025420">
    <property type="entry name" value="DUF4143"/>
</dbReference>
<dbReference type="PANTHER" id="PTHR43566:SF2">
    <property type="entry name" value="DUF4143 DOMAIN-CONTAINING PROTEIN"/>
    <property type="match status" value="1"/>
</dbReference>
<name>A0A344UQK4_9ACTN</name>
<dbReference type="Pfam" id="PF13635">
    <property type="entry name" value="DUF4143"/>
    <property type="match status" value="1"/>
</dbReference>
<proteinExistence type="predicted"/>
<evidence type="ECO:0000313" key="3">
    <source>
        <dbReference type="Proteomes" id="UP000251995"/>
    </source>
</evidence>